<accession>A0A543CPE8</accession>
<evidence type="ECO:0000313" key="3">
    <source>
        <dbReference type="Proteomes" id="UP000316096"/>
    </source>
</evidence>
<evidence type="ECO:0000256" key="1">
    <source>
        <dbReference type="SAM" id="MobiDB-lite"/>
    </source>
</evidence>
<dbReference type="EMBL" id="VFOZ01000001">
    <property type="protein sequence ID" value="TQL98817.1"/>
    <property type="molecule type" value="Genomic_DNA"/>
</dbReference>
<proteinExistence type="predicted"/>
<sequence>MGFLRSRRPIMPLAIWAMTAALAYAAGKRQSIGRKAGEHAKAKAFKRRARKAAARSRA</sequence>
<gene>
    <name evidence="2" type="ORF">FB559_4451</name>
</gene>
<protein>
    <submittedName>
        <fullName evidence="2">Uncharacterized protein</fullName>
    </submittedName>
</protein>
<organism evidence="2 3">
    <name type="scientific">Actinoallomurus bryophytorum</name>
    <dbReference type="NCBI Taxonomy" id="1490222"/>
    <lineage>
        <taxon>Bacteria</taxon>
        <taxon>Bacillati</taxon>
        <taxon>Actinomycetota</taxon>
        <taxon>Actinomycetes</taxon>
        <taxon>Streptosporangiales</taxon>
        <taxon>Thermomonosporaceae</taxon>
        <taxon>Actinoallomurus</taxon>
    </lineage>
</organism>
<dbReference type="AlphaFoldDB" id="A0A543CPE8"/>
<keyword evidence="3" id="KW-1185">Reference proteome</keyword>
<feature type="compositionally biased region" description="Basic residues" evidence="1">
    <location>
        <begin position="42"/>
        <end position="58"/>
    </location>
</feature>
<dbReference type="RefSeq" id="WP_185792333.1">
    <property type="nucleotide sequence ID" value="NZ_VFOZ01000001.1"/>
</dbReference>
<feature type="region of interest" description="Disordered" evidence="1">
    <location>
        <begin position="33"/>
        <end position="58"/>
    </location>
</feature>
<dbReference type="Proteomes" id="UP000316096">
    <property type="component" value="Unassembled WGS sequence"/>
</dbReference>
<name>A0A543CPE8_9ACTN</name>
<evidence type="ECO:0000313" key="2">
    <source>
        <dbReference type="EMBL" id="TQL98817.1"/>
    </source>
</evidence>
<comment type="caution">
    <text evidence="2">The sequence shown here is derived from an EMBL/GenBank/DDBJ whole genome shotgun (WGS) entry which is preliminary data.</text>
</comment>
<reference evidence="2 3" key="1">
    <citation type="submission" date="2019-06" db="EMBL/GenBank/DDBJ databases">
        <title>Sequencing the genomes of 1000 actinobacteria strains.</title>
        <authorList>
            <person name="Klenk H.-P."/>
        </authorList>
    </citation>
    <scope>NUCLEOTIDE SEQUENCE [LARGE SCALE GENOMIC DNA]</scope>
    <source>
        <strain evidence="2 3">DSM 102200</strain>
    </source>
</reference>